<organism evidence="2 3">
    <name type="scientific">Lepeophtheirus salmonis</name>
    <name type="common">Salmon louse</name>
    <name type="synonym">Caligus salmonis</name>
    <dbReference type="NCBI Taxonomy" id="72036"/>
    <lineage>
        <taxon>Eukaryota</taxon>
        <taxon>Metazoa</taxon>
        <taxon>Ecdysozoa</taxon>
        <taxon>Arthropoda</taxon>
        <taxon>Crustacea</taxon>
        <taxon>Multicrustacea</taxon>
        <taxon>Hexanauplia</taxon>
        <taxon>Copepoda</taxon>
        <taxon>Siphonostomatoida</taxon>
        <taxon>Caligidae</taxon>
        <taxon>Lepeophtheirus</taxon>
    </lineage>
</organism>
<dbReference type="SUPFAM" id="SSF52833">
    <property type="entry name" value="Thioredoxin-like"/>
    <property type="match status" value="1"/>
</dbReference>
<dbReference type="OrthoDB" id="2121326at2759"/>
<protein>
    <submittedName>
        <fullName evidence="2">TrxA</fullName>
    </submittedName>
</protein>
<name>A0A7R8H7Y3_LEPSM</name>
<dbReference type="EMBL" id="HG994583">
    <property type="protein sequence ID" value="CAF2912590.1"/>
    <property type="molecule type" value="Genomic_DNA"/>
</dbReference>
<dbReference type="Pfam" id="PF00085">
    <property type="entry name" value="Thioredoxin"/>
    <property type="match status" value="1"/>
</dbReference>
<reference evidence="2" key="1">
    <citation type="submission" date="2021-02" db="EMBL/GenBank/DDBJ databases">
        <authorList>
            <person name="Bekaert M."/>
        </authorList>
    </citation>
    <scope>NUCLEOTIDE SEQUENCE</scope>
    <source>
        <strain evidence="2">IoA-00</strain>
    </source>
</reference>
<dbReference type="Proteomes" id="UP000675881">
    <property type="component" value="Chromosome 4"/>
</dbReference>
<dbReference type="AlphaFoldDB" id="A0A7R8H7Y3"/>
<evidence type="ECO:0000313" key="3">
    <source>
        <dbReference type="Proteomes" id="UP000675881"/>
    </source>
</evidence>
<evidence type="ECO:0000256" key="1">
    <source>
        <dbReference type="ARBA" id="ARBA00023157"/>
    </source>
</evidence>
<dbReference type="Gene3D" id="3.40.30.10">
    <property type="entry name" value="Glutaredoxin"/>
    <property type="match status" value="1"/>
</dbReference>
<dbReference type="PANTHER" id="PTHR46115">
    <property type="entry name" value="THIOREDOXIN-LIKE PROTEIN 1"/>
    <property type="match status" value="1"/>
</dbReference>
<dbReference type="InterPro" id="IPR013766">
    <property type="entry name" value="Thioredoxin_domain"/>
</dbReference>
<sequence length="111" mass="12524">MLIHVASSLHVLTGRPEVYVQLGNFIASSYLTINIIPKCWNKVIAPQIEEWAKSMDDVVFIKVDVDEAEDVAQHYNITAMPTFMLFKETKKVADLMGANVTKLEELINSNK</sequence>
<gene>
    <name evidence="2" type="ORF">LSAA_8648</name>
</gene>
<keyword evidence="1" id="KW-1015">Disulfide bond</keyword>
<accession>A0A7R8H7Y3</accession>
<evidence type="ECO:0000313" key="2">
    <source>
        <dbReference type="EMBL" id="CAF2912590.1"/>
    </source>
</evidence>
<keyword evidence="3" id="KW-1185">Reference proteome</keyword>
<dbReference type="CDD" id="cd02947">
    <property type="entry name" value="TRX_family"/>
    <property type="match status" value="1"/>
</dbReference>
<dbReference type="InterPro" id="IPR036249">
    <property type="entry name" value="Thioredoxin-like_sf"/>
</dbReference>
<proteinExistence type="predicted"/>